<sequence length="87" mass="10240">MEGEGNYTYIYTYSGKKYLVPKTIKNLHTHLNNDDDFIRVHKSYLINTNHIVDYTDVDRTIKMAGGKEVYISRRKSKEINRKLSNVL</sequence>
<reference evidence="3" key="1">
    <citation type="journal article" date="2019" name="Int. J. Syst. Evol. Microbiol.">
        <title>The Global Catalogue of Microorganisms (GCM) 10K type strain sequencing project: providing services to taxonomists for standard genome sequencing and annotation.</title>
        <authorList>
            <consortium name="The Broad Institute Genomics Platform"/>
            <consortium name="The Broad Institute Genome Sequencing Center for Infectious Disease"/>
            <person name="Wu L."/>
            <person name="Ma J."/>
        </authorList>
    </citation>
    <scope>NUCLEOTIDE SEQUENCE [LARGE SCALE GENOMIC DNA]</scope>
    <source>
        <strain evidence="3">JCM 31920</strain>
    </source>
</reference>
<keyword evidence="3" id="KW-1185">Reference proteome</keyword>
<proteinExistence type="predicted"/>
<organism evidence="2 3">
    <name type="scientific">Ravibacter arvi</name>
    <dbReference type="NCBI Taxonomy" id="2051041"/>
    <lineage>
        <taxon>Bacteria</taxon>
        <taxon>Pseudomonadati</taxon>
        <taxon>Bacteroidota</taxon>
        <taxon>Cytophagia</taxon>
        <taxon>Cytophagales</taxon>
        <taxon>Spirosomataceae</taxon>
        <taxon>Ravibacter</taxon>
    </lineage>
</organism>
<accession>A0ABP8LMW9</accession>
<dbReference type="EMBL" id="BAABEY010000001">
    <property type="protein sequence ID" value="GAA4431818.1"/>
    <property type="molecule type" value="Genomic_DNA"/>
</dbReference>
<feature type="domain" description="HTH LytTR-type" evidence="1">
    <location>
        <begin position="1"/>
        <end position="85"/>
    </location>
</feature>
<dbReference type="PANTHER" id="PTHR37299:SF1">
    <property type="entry name" value="STAGE 0 SPORULATION PROTEIN A HOMOLOG"/>
    <property type="match status" value="1"/>
</dbReference>
<dbReference type="Pfam" id="PF04397">
    <property type="entry name" value="LytTR"/>
    <property type="match status" value="1"/>
</dbReference>
<evidence type="ECO:0000313" key="2">
    <source>
        <dbReference type="EMBL" id="GAA4431818.1"/>
    </source>
</evidence>
<name>A0ABP8LMW9_9BACT</name>
<dbReference type="PANTHER" id="PTHR37299">
    <property type="entry name" value="TRANSCRIPTIONAL REGULATOR-RELATED"/>
    <property type="match status" value="1"/>
</dbReference>
<dbReference type="InterPro" id="IPR007492">
    <property type="entry name" value="LytTR_DNA-bd_dom"/>
</dbReference>
<protein>
    <recommendedName>
        <fullName evidence="1">HTH LytTR-type domain-containing protein</fullName>
    </recommendedName>
</protein>
<evidence type="ECO:0000313" key="3">
    <source>
        <dbReference type="Proteomes" id="UP001501508"/>
    </source>
</evidence>
<evidence type="ECO:0000259" key="1">
    <source>
        <dbReference type="PROSITE" id="PS50930"/>
    </source>
</evidence>
<dbReference type="SMART" id="SM00850">
    <property type="entry name" value="LytTR"/>
    <property type="match status" value="1"/>
</dbReference>
<dbReference type="PROSITE" id="PS50930">
    <property type="entry name" value="HTH_LYTTR"/>
    <property type="match status" value="1"/>
</dbReference>
<dbReference type="Gene3D" id="2.40.50.1020">
    <property type="entry name" value="LytTr DNA-binding domain"/>
    <property type="match status" value="1"/>
</dbReference>
<dbReference type="Proteomes" id="UP001501508">
    <property type="component" value="Unassembled WGS sequence"/>
</dbReference>
<dbReference type="InterPro" id="IPR046947">
    <property type="entry name" value="LytR-like"/>
</dbReference>
<comment type="caution">
    <text evidence="2">The sequence shown here is derived from an EMBL/GenBank/DDBJ whole genome shotgun (WGS) entry which is preliminary data.</text>
</comment>
<gene>
    <name evidence="2" type="ORF">GCM10023091_03130</name>
</gene>